<feature type="compositionally biased region" description="Basic and acidic residues" evidence="1">
    <location>
        <begin position="138"/>
        <end position="150"/>
    </location>
</feature>
<dbReference type="CDD" id="cd00586">
    <property type="entry name" value="4HBT"/>
    <property type="match status" value="1"/>
</dbReference>
<dbReference type="Pfam" id="PF03061">
    <property type="entry name" value="4HBT"/>
    <property type="match status" value="1"/>
</dbReference>
<dbReference type="InterPro" id="IPR029069">
    <property type="entry name" value="HotDog_dom_sf"/>
</dbReference>
<evidence type="ECO:0000256" key="1">
    <source>
        <dbReference type="SAM" id="MobiDB-lite"/>
    </source>
</evidence>
<dbReference type="Proteomes" id="UP000533598">
    <property type="component" value="Unassembled WGS sequence"/>
</dbReference>
<evidence type="ECO:0000313" key="3">
    <source>
        <dbReference type="EMBL" id="MBB4681346.1"/>
    </source>
</evidence>
<comment type="caution">
    <text evidence="3">The sequence shown here is derived from an EMBL/GenBank/DDBJ whole genome shotgun (WGS) entry which is preliminary data.</text>
</comment>
<evidence type="ECO:0000313" key="4">
    <source>
        <dbReference type="Proteomes" id="UP000533598"/>
    </source>
</evidence>
<feature type="region of interest" description="Disordered" evidence="1">
    <location>
        <begin position="118"/>
        <end position="150"/>
    </location>
</feature>
<organism evidence="3 4">
    <name type="scientific">Crossiella cryophila</name>
    <dbReference type="NCBI Taxonomy" id="43355"/>
    <lineage>
        <taxon>Bacteria</taxon>
        <taxon>Bacillati</taxon>
        <taxon>Actinomycetota</taxon>
        <taxon>Actinomycetes</taxon>
        <taxon>Pseudonocardiales</taxon>
        <taxon>Pseudonocardiaceae</taxon>
        <taxon>Crossiella</taxon>
    </lineage>
</organism>
<dbReference type="EC" id="3.1.2.-" evidence="3"/>
<dbReference type="Gene3D" id="3.10.129.10">
    <property type="entry name" value="Hotdog Thioesterase"/>
    <property type="match status" value="1"/>
</dbReference>
<dbReference type="PANTHER" id="PTHR31793:SF24">
    <property type="entry name" value="LONG-CHAIN ACYL-COA THIOESTERASE FADM"/>
    <property type="match status" value="1"/>
</dbReference>
<dbReference type="InterPro" id="IPR050563">
    <property type="entry name" value="4-hydroxybenzoyl-CoA_TE"/>
</dbReference>
<dbReference type="RefSeq" id="WP_185007849.1">
    <property type="nucleotide sequence ID" value="NZ_BAAAUI010000008.1"/>
</dbReference>
<accession>A0A7W7CK93</accession>
<feature type="domain" description="Thioesterase" evidence="2">
    <location>
        <begin position="20"/>
        <end position="100"/>
    </location>
</feature>
<gene>
    <name evidence="3" type="ORF">HNR67_007464</name>
</gene>
<protein>
    <submittedName>
        <fullName evidence="3">Acyl-CoA thioester hydrolase</fullName>
        <ecNumber evidence="3">3.1.2.-</ecNumber>
    </submittedName>
</protein>
<reference evidence="3 4" key="1">
    <citation type="submission" date="2020-08" db="EMBL/GenBank/DDBJ databases">
        <title>Sequencing the genomes of 1000 actinobacteria strains.</title>
        <authorList>
            <person name="Klenk H.-P."/>
        </authorList>
    </citation>
    <scope>NUCLEOTIDE SEQUENCE [LARGE SCALE GENOMIC DNA]</scope>
    <source>
        <strain evidence="3 4">DSM 44230</strain>
    </source>
</reference>
<dbReference type="SUPFAM" id="SSF54637">
    <property type="entry name" value="Thioesterase/thiol ester dehydrase-isomerase"/>
    <property type="match status" value="1"/>
</dbReference>
<evidence type="ECO:0000259" key="2">
    <source>
        <dbReference type="Pfam" id="PF03061"/>
    </source>
</evidence>
<dbReference type="AlphaFoldDB" id="A0A7W7CK93"/>
<dbReference type="InterPro" id="IPR006683">
    <property type="entry name" value="Thioestr_dom"/>
</dbReference>
<sequence>MGVTGFRHDTPVYFDELDLNGHLHNARFALHVERATSALFESLGYGWTSFADRHPDLVYAVRELNLEFLAPFSSPGPLRTELWVHHLGRTSCVYGFRCTDPTEGPTYARGRRAVVKLGPDGRPEPWSATMRDILGGLHRTEGPPADEERR</sequence>
<name>A0A7W7CK93_9PSEU</name>
<dbReference type="GO" id="GO:0047617">
    <property type="term" value="F:fatty acyl-CoA hydrolase activity"/>
    <property type="evidence" value="ECO:0007669"/>
    <property type="project" value="TreeGrafter"/>
</dbReference>
<dbReference type="PANTHER" id="PTHR31793">
    <property type="entry name" value="4-HYDROXYBENZOYL-COA THIOESTERASE FAMILY MEMBER"/>
    <property type="match status" value="1"/>
</dbReference>
<proteinExistence type="predicted"/>
<keyword evidence="4" id="KW-1185">Reference proteome</keyword>
<dbReference type="EMBL" id="JACHMH010000001">
    <property type="protein sequence ID" value="MBB4681346.1"/>
    <property type="molecule type" value="Genomic_DNA"/>
</dbReference>
<keyword evidence="3" id="KW-0378">Hydrolase</keyword>